<feature type="compositionally biased region" description="Basic and acidic residues" evidence="1">
    <location>
        <begin position="330"/>
        <end position="341"/>
    </location>
</feature>
<feature type="region of interest" description="Disordered" evidence="1">
    <location>
        <begin position="193"/>
        <end position="215"/>
    </location>
</feature>
<feature type="region of interest" description="Disordered" evidence="1">
    <location>
        <begin position="261"/>
        <end position="379"/>
    </location>
</feature>
<name>A0AAV2GLY8_9ROSI</name>
<accession>A0AAV2GLY8</accession>
<reference evidence="2 3" key="1">
    <citation type="submission" date="2024-04" db="EMBL/GenBank/DDBJ databases">
        <authorList>
            <person name="Fracassetti M."/>
        </authorList>
    </citation>
    <scope>NUCLEOTIDE SEQUENCE [LARGE SCALE GENOMIC DNA]</scope>
</reference>
<protein>
    <submittedName>
        <fullName evidence="2">Uncharacterized protein</fullName>
    </submittedName>
</protein>
<gene>
    <name evidence="2" type="ORF">LTRI10_LOCUS51077</name>
</gene>
<evidence type="ECO:0000313" key="2">
    <source>
        <dbReference type="EMBL" id="CAL1411738.1"/>
    </source>
</evidence>
<organism evidence="2 3">
    <name type="scientific">Linum trigynum</name>
    <dbReference type="NCBI Taxonomy" id="586398"/>
    <lineage>
        <taxon>Eukaryota</taxon>
        <taxon>Viridiplantae</taxon>
        <taxon>Streptophyta</taxon>
        <taxon>Embryophyta</taxon>
        <taxon>Tracheophyta</taxon>
        <taxon>Spermatophyta</taxon>
        <taxon>Magnoliopsida</taxon>
        <taxon>eudicotyledons</taxon>
        <taxon>Gunneridae</taxon>
        <taxon>Pentapetalae</taxon>
        <taxon>rosids</taxon>
        <taxon>fabids</taxon>
        <taxon>Malpighiales</taxon>
        <taxon>Linaceae</taxon>
        <taxon>Linum</taxon>
    </lineage>
</organism>
<sequence>MGNWKNRPSRRWHYNQDRRPPKSYYDSHPPTCQEYVEDGVPVWEKEFCYAVGAVPWHKVVDAKKFSYCQSQVLKWDDSAGKEAFHNAKKRYWAVINGLPCDVPPPDPNACIDEINWNPYIDAELIRELEQEYFAPVDDERNFGNRKKKTKNLFSHPLEGCSMNPGDDAVNPWGAQNFVQISSAAVNAECQGWGDQWDDNLKESNDSNKADNNPWEKAYHQGDEAVDGSRGWPVLGDNSLGWNPSSVYVATKSNGWVNGGNTWEGNGEATSIPSKTDGWGEFRDGSWGDNRYHPGRLKSGQQPREGSFEASGTQNDSGWRNNSSSQAWVRKQWDEHAAEETKNSNYRKPGWGTWNKDSWRNDGGHQDGTGYSRTQPRFDDGNYEYRAGGHHWRGKKRVSFGYS</sequence>
<evidence type="ECO:0000256" key="1">
    <source>
        <dbReference type="SAM" id="MobiDB-lite"/>
    </source>
</evidence>
<dbReference type="PANTHER" id="PTHR34567">
    <property type="entry name" value="FK506-BINDING-LIKE PROTEIN"/>
    <property type="match status" value="1"/>
</dbReference>
<proteinExistence type="predicted"/>
<keyword evidence="3" id="KW-1185">Reference proteome</keyword>
<feature type="compositionally biased region" description="Basic and acidic residues" evidence="1">
    <location>
        <begin position="198"/>
        <end position="208"/>
    </location>
</feature>
<feature type="compositionally biased region" description="Basic and acidic residues" evidence="1">
    <location>
        <begin position="277"/>
        <end position="291"/>
    </location>
</feature>
<dbReference type="Proteomes" id="UP001497516">
    <property type="component" value="Chromosome 9"/>
</dbReference>
<feature type="compositionally biased region" description="Polar residues" evidence="1">
    <location>
        <begin position="298"/>
        <end position="326"/>
    </location>
</feature>
<dbReference type="PANTHER" id="PTHR34567:SF9">
    <property type="entry name" value="CONTAINING PROTEIN, PUTATIVE-RELATED"/>
    <property type="match status" value="1"/>
</dbReference>
<evidence type="ECO:0000313" key="3">
    <source>
        <dbReference type="Proteomes" id="UP001497516"/>
    </source>
</evidence>
<feature type="compositionally biased region" description="Polar residues" evidence="1">
    <location>
        <begin position="261"/>
        <end position="273"/>
    </location>
</feature>
<dbReference type="AlphaFoldDB" id="A0AAV2GLY8"/>
<dbReference type="EMBL" id="OZ034822">
    <property type="protein sequence ID" value="CAL1411738.1"/>
    <property type="molecule type" value="Genomic_DNA"/>
</dbReference>